<dbReference type="RefSeq" id="WP_353864295.1">
    <property type="nucleotide sequence ID" value="NZ_CP088295.1"/>
</dbReference>
<evidence type="ECO:0000256" key="10">
    <source>
        <dbReference type="ARBA" id="ARBA00023264"/>
    </source>
</evidence>
<reference evidence="15" key="1">
    <citation type="submission" date="2021-11" db="EMBL/GenBank/DDBJ databases">
        <title>Cultivation dependent microbiological survey of springs from the worlds oldest radium mine currently devoted to the extraction of radon-saturated water.</title>
        <authorList>
            <person name="Kapinusova G."/>
            <person name="Smrhova T."/>
            <person name="Strejcek M."/>
            <person name="Suman J."/>
            <person name="Jani K."/>
            <person name="Pajer P."/>
            <person name="Uhlik O."/>
        </authorList>
    </citation>
    <scope>NUCLEOTIDE SEQUENCE [LARGE SCALE GENOMIC DNA]</scope>
    <source>
        <strain evidence="15">J379</strain>
    </source>
</reference>
<proteinExistence type="inferred from homology"/>
<dbReference type="InterPro" id="IPR004570">
    <property type="entry name" value="Phosphatidylglycerol_P_synth"/>
</dbReference>
<comment type="subcellular location">
    <subcellularLocation>
        <location evidence="1">Membrane</location>
        <topology evidence="1">Multi-pass membrane protein</topology>
    </subcellularLocation>
</comment>
<feature type="transmembrane region" description="Helical" evidence="13">
    <location>
        <begin position="74"/>
        <end position="99"/>
    </location>
</feature>
<evidence type="ECO:0000313" key="14">
    <source>
        <dbReference type="EMBL" id="UUY03795.1"/>
    </source>
</evidence>
<dbReference type="GO" id="GO:0008444">
    <property type="term" value="F:CDP-diacylglycerol-glycerol-3-phosphate 3-phosphatidyltransferase activity"/>
    <property type="evidence" value="ECO:0007669"/>
    <property type="project" value="UniProtKB-EC"/>
</dbReference>
<evidence type="ECO:0000256" key="9">
    <source>
        <dbReference type="ARBA" id="ARBA00023209"/>
    </source>
</evidence>
<evidence type="ECO:0000256" key="8">
    <source>
        <dbReference type="ARBA" id="ARBA00023136"/>
    </source>
</evidence>
<evidence type="ECO:0000256" key="12">
    <source>
        <dbReference type="RuleBase" id="RU003750"/>
    </source>
</evidence>
<comment type="similarity">
    <text evidence="2 12">Belongs to the CDP-alcohol phosphatidyltransferase class-I family.</text>
</comment>
<feature type="transmembrane region" description="Helical" evidence="13">
    <location>
        <begin position="147"/>
        <end position="168"/>
    </location>
</feature>
<dbReference type="EC" id="2.7.8.5" evidence="11"/>
<keyword evidence="9" id="KW-0594">Phospholipid biosynthesis</keyword>
<dbReference type="InterPro" id="IPR048254">
    <property type="entry name" value="CDP_ALCOHOL_P_TRANSF_CS"/>
</dbReference>
<evidence type="ECO:0000256" key="3">
    <source>
        <dbReference type="ARBA" id="ARBA00022516"/>
    </source>
</evidence>
<dbReference type="PANTHER" id="PTHR14269">
    <property type="entry name" value="CDP-DIACYLGLYCEROL--GLYCEROL-3-PHOSPHATE 3-PHOSPHATIDYLTRANSFERASE-RELATED"/>
    <property type="match status" value="1"/>
</dbReference>
<keyword evidence="5 13" id="KW-0812">Transmembrane</keyword>
<dbReference type="Proteomes" id="UP001058860">
    <property type="component" value="Chromosome"/>
</dbReference>
<sequence length="189" mass="20760">MFPVNVPNVLTLIRILLIPVLLVALLGEFEEGDLVAAVIFAIASLTDAFDGWYARRRGSVTTFGKLMDPIADKLMVIGALLALVSLDRLAAWVAMVIIARELAVTVTRMQATQQGVVIPANWWGKAKTIVQVIAIFFVIALDPTPGWVDALVYVMVAITVISGIDYFFGLRRQLEAARERRDREPTPAP</sequence>
<organism evidence="14 15">
    <name type="scientific">Svornostia abyssi</name>
    <dbReference type="NCBI Taxonomy" id="2898438"/>
    <lineage>
        <taxon>Bacteria</taxon>
        <taxon>Bacillati</taxon>
        <taxon>Actinomycetota</taxon>
        <taxon>Thermoleophilia</taxon>
        <taxon>Solirubrobacterales</taxon>
        <taxon>Baekduiaceae</taxon>
        <taxon>Svornostia</taxon>
    </lineage>
</organism>
<evidence type="ECO:0000256" key="2">
    <source>
        <dbReference type="ARBA" id="ARBA00010441"/>
    </source>
</evidence>
<evidence type="ECO:0000256" key="7">
    <source>
        <dbReference type="ARBA" id="ARBA00023098"/>
    </source>
</evidence>
<keyword evidence="4 12" id="KW-0808">Transferase</keyword>
<dbReference type="PANTHER" id="PTHR14269:SF62">
    <property type="entry name" value="CDP-DIACYLGLYCEROL--GLYCEROL-3-PHOSPHATE 3-PHOSPHATIDYLTRANSFERASE 1, CHLOROPLASTIC"/>
    <property type="match status" value="1"/>
</dbReference>
<evidence type="ECO:0000256" key="1">
    <source>
        <dbReference type="ARBA" id="ARBA00004141"/>
    </source>
</evidence>
<evidence type="ECO:0000256" key="6">
    <source>
        <dbReference type="ARBA" id="ARBA00022989"/>
    </source>
</evidence>
<name>A0ABY5PGM7_9ACTN</name>
<keyword evidence="10" id="KW-1208">Phospholipid metabolism</keyword>
<evidence type="ECO:0000256" key="4">
    <source>
        <dbReference type="ARBA" id="ARBA00022679"/>
    </source>
</evidence>
<dbReference type="PROSITE" id="PS00379">
    <property type="entry name" value="CDP_ALCOHOL_P_TRANSF"/>
    <property type="match status" value="1"/>
</dbReference>
<dbReference type="PIRSF" id="PIRSF000847">
    <property type="entry name" value="Phos_ph_gly_syn"/>
    <property type="match status" value="1"/>
</dbReference>
<feature type="transmembrane region" description="Helical" evidence="13">
    <location>
        <begin position="6"/>
        <end position="27"/>
    </location>
</feature>
<dbReference type="EMBL" id="CP088295">
    <property type="protein sequence ID" value="UUY03795.1"/>
    <property type="molecule type" value="Genomic_DNA"/>
</dbReference>
<dbReference type="InterPro" id="IPR050324">
    <property type="entry name" value="CDP-alcohol_PTase-I"/>
</dbReference>
<evidence type="ECO:0000313" key="15">
    <source>
        <dbReference type="Proteomes" id="UP001058860"/>
    </source>
</evidence>
<dbReference type="InterPro" id="IPR043130">
    <property type="entry name" value="CDP-OH_PTrfase_TM_dom"/>
</dbReference>
<gene>
    <name evidence="14" type="primary">pgsA</name>
    <name evidence="14" type="ORF">LRS13_24575</name>
</gene>
<keyword evidence="3" id="KW-0444">Lipid biosynthesis</keyword>
<feature type="transmembrane region" description="Helical" evidence="13">
    <location>
        <begin position="120"/>
        <end position="141"/>
    </location>
</feature>
<feature type="transmembrane region" description="Helical" evidence="13">
    <location>
        <begin position="34"/>
        <end position="54"/>
    </location>
</feature>
<dbReference type="Pfam" id="PF01066">
    <property type="entry name" value="CDP-OH_P_transf"/>
    <property type="match status" value="1"/>
</dbReference>
<keyword evidence="7" id="KW-0443">Lipid metabolism</keyword>
<evidence type="ECO:0000256" key="13">
    <source>
        <dbReference type="SAM" id="Phobius"/>
    </source>
</evidence>
<evidence type="ECO:0000256" key="5">
    <source>
        <dbReference type="ARBA" id="ARBA00022692"/>
    </source>
</evidence>
<keyword evidence="6 13" id="KW-1133">Transmembrane helix</keyword>
<accession>A0ABY5PGM7</accession>
<keyword evidence="8 13" id="KW-0472">Membrane</keyword>
<protein>
    <recommendedName>
        <fullName evidence="11">CDP-diacylglycerol--glycerol-3-phosphate 3-phosphatidyltransferase</fullName>
        <ecNumber evidence="11">2.7.8.5</ecNumber>
    </recommendedName>
</protein>
<dbReference type="InterPro" id="IPR000462">
    <property type="entry name" value="CDP-OH_P_trans"/>
</dbReference>
<dbReference type="NCBIfam" id="TIGR00560">
    <property type="entry name" value="pgsA"/>
    <property type="match status" value="1"/>
</dbReference>
<dbReference type="Gene3D" id="1.20.120.1760">
    <property type="match status" value="1"/>
</dbReference>
<keyword evidence="15" id="KW-1185">Reference proteome</keyword>
<evidence type="ECO:0000256" key="11">
    <source>
        <dbReference type="NCBIfam" id="TIGR00560"/>
    </source>
</evidence>